<dbReference type="NCBIfam" id="TIGR03923">
    <property type="entry name" value="T7SS_EccE"/>
    <property type="match status" value="1"/>
</dbReference>
<dbReference type="Pfam" id="PF11203">
    <property type="entry name" value="EccE"/>
    <property type="match status" value="1"/>
</dbReference>
<keyword evidence="5 7" id="KW-1133">Transmembrane helix</keyword>
<comment type="subcellular location">
    <subcellularLocation>
        <location evidence="1">Cell membrane</location>
    </subcellularLocation>
</comment>
<comment type="caution">
    <text evidence="9">The sequence shown here is derived from an EMBL/GenBank/DDBJ whole genome shotgun (WGS) entry which is preliminary data.</text>
</comment>
<keyword evidence="10" id="KW-1185">Reference proteome</keyword>
<feature type="transmembrane region" description="Helical" evidence="7">
    <location>
        <begin position="7"/>
        <end position="29"/>
    </location>
</feature>
<reference evidence="10" key="1">
    <citation type="submission" date="2018-05" db="EMBL/GenBank/DDBJ databases">
        <authorList>
            <person name="Deangelis K."/>
            <person name="Huntemann M."/>
            <person name="Clum A."/>
            <person name="Pillay M."/>
            <person name="Palaniappan K."/>
            <person name="Varghese N."/>
            <person name="Mikhailova N."/>
            <person name="Stamatis D."/>
            <person name="Reddy T."/>
            <person name="Daum C."/>
            <person name="Shapiro N."/>
            <person name="Ivanova N."/>
            <person name="Kyrpides N."/>
            <person name="Woyke T."/>
        </authorList>
    </citation>
    <scope>NUCLEOTIDE SEQUENCE [LARGE SCALE GENOMIC DNA]</scope>
    <source>
        <strain evidence="10">GAS496</strain>
    </source>
</reference>
<evidence type="ECO:0000313" key="10">
    <source>
        <dbReference type="Proteomes" id="UP000247781"/>
    </source>
</evidence>
<feature type="transmembrane region" description="Helical" evidence="7">
    <location>
        <begin position="35"/>
        <end position="55"/>
    </location>
</feature>
<protein>
    <submittedName>
        <fullName evidence="9">Type VII secretion protein EccE</fullName>
    </submittedName>
</protein>
<gene>
    <name evidence="9" type="ORF">C8E89_12320</name>
</gene>
<name>A0A318H9V7_9MYCO</name>
<reference evidence="9 10" key="2">
    <citation type="submission" date="2018-06" db="EMBL/GenBank/DDBJ databases">
        <title>Sequencing of bacterial isolates from soil warming experiment in Harvard Forest, Massachusetts, USA.</title>
        <authorList>
            <person name="Deangelis K.PhD."/>
        </authorList>
    </citation>
    <scope>NUCLEOTIDE SEQUENCE [LARGE SCALE GENOMIC DNA]</scope>
    <source>
        <strain evidence="9 10">GAS496</strain>
    </source>
</reference>
<dbReference type="Proteomes" id="UP000247781">
    <property type="component" value="Unassembled WGS sequence"/>
</dbReference>
<dbReference type="OrthoDB" id="4751893at2"/>
<evidence type="ECO:0000256" key="6">
    <source>
        <dbReference type="ARBA" id="ARBA00023136"/>
    </source>
</evidence>
<dbReference type="GO" id="GO:0005886">
    <property type="term" value="C:plasma membrane"/>
    <property type="evidence" value="ECO:0007669"/>
    <property type="project" value="UniProtKB-SubCell"/>
</dbReference>
<dbReference type="InterPro" id="IPR050051">
    <property type="entry name" value="EccE_dom"/>
</dbReference>
<evidence type="ECO:0000259" key="8">
    <source>
        <dbReference type="Pfam" id="PF11203"/>
    </source>
</evidence>
<dbReference type="AlphaFoldDB" id="A0A318H9V7"/>
<keyword evidence="4 7" id="KW-0812">Transmembrane</keyword>
<evidence type="ECO:0000256" key="1">
    <source>
        <dbReference type="ARBA" id="ARBA00004236"/>
    </source>
</evidence>
<evidence type="ECO:0000256" key="3">
    <source>
        <dbReference type="ARBA" id="ARBA00022475"/>
    </source>
</evidence>
<evidence type="ECO:0000256" key="7">
    <source>
        <dbReference type="SAM" id="Phobius"/>
    </source>
</evidence>
<dbReference type="RefSeq" id="WP_110318993.1">
    <property type="nucleotide sequence ID" value="NZ_QJJU01000023.1"/>
</dbReference>
<proteinExistence type="inferred from homology"/>
<comment type="similarity">
    <text evidence="2">Belongs to the EccE family.</text>
</comment>
<accession>A0A318H9V7</accession>
<keyword evidence="6 7" id="KW-0472">Membrane</keyword>
<evidence type="ECO:0000256" key="4">
    <source>
        <dbReference type="ARBA" id="ARBA00022692"/>
    </source>
</evidence>
<evidence type="ECO:0000313" key="9">
    <source>
        <dbReference type="EMBL" id="PXX03218.1"/>
    </source>
</evidence>
<organism evidence="9 10">
    <name type="scientific">Mycolicibacterium moriokaense</name>
    <dbReference type="NCBI Taxonomy" id="39691"/>
    <lineage>
        <taxon>Bacteria</taxon>
        <taxon>Bacillati</taxon>
        <taxon>Actinomycetota</taxon>
        <taxon>Actinomycetes</taxon>
        <taxon>Mycobacteriales</taxon>
        <taxon>Mycobacteriaceae</taxon>
        <taxon>Mycolicibacterium</taxon>
    </lineage>
</organism>
<sequence>MKERALGLRAALPVVIATEVVAIGAYIGLAPVRFGWWPAAVITAVAFLLMVVTVYRRNLPGWIAALRRWRSQRRRPVGAAASTDVTQGNIVCGVRVDEYEAVTMLNVAGRAYSPTFLRGSTVSLTTNVLPLDVLIGLLDQPGGLKLAGIDIVSSGQRVRRGAGYPPLYSTLLADRPAAGRRDTRLIVRLDLTDSVGGLSYRASIGAAAAAATERIVNALLQEGIRATVLTAAELDAATEELSAGLAEAPEQPAPEGEVDADLDARAPVLAGARAGSASAGRGGVELARRAAAEVGWRTVNARPGHLTTYYFSPEDITTAALHQMWALRTDHVVQVTSLAKQRRVQPDGGGPVMVSAMVRINDPQRPQQPPTLDLNTLPGDQYDAALRAAPTARPRLRLPKRELGDPDELVIPIGPTGILVGAALRDDPHARIPIQRDDMIMWSLTDPQRATRVVMDTSDFYVRQLLLRAAAVGERIAIFSNQPQRWVALSQPNIAVVERRRGPEFVPTIIVNDRPVTHPSVGLSATVVTLGHADRGPAPDIRFVQTSRSTVRITSGAYDFDVAIVAFRQEQAWTG</sequence>
<feature type="domain" description="Type VII secretion system protein EccE" evidence="8">
    <location>
        <begin position="177"/>
        <end position="250"/>
    </location>
</feature>
<dbReference type="EMBL" id="QJJU01000023">
    <property type="protein sequence ID" value="PXX03218.1"/>
    <property type="molecule type" value="Genomic_DNA"/>
</dbReference>
<keyword evidence="3" id="KW-1003">Cell membrane</keyword>
<evidence type="ECO:0000256" key="5">
    <source>
        <dbReference type="ARBA" id="ARBA00022989"/>
    </source>
</evidence>
<evidence type="ECO:0000256" key="2">
    <source>
        <dbReference type="ARBA" id="ARBA00007759"/>
    </source>
</evidence>
<dbReference type="InterPro" id="IPR021368">
    <property type="entry name" value="T7SS_EccE"/>
</dbReference>